<evidence type="ECO:0000313" key="2">
    <source>
        <dbReference type="Proteomes" id="UP000014969"/>
    </source>
</evidence>
<name>A0A829HS08_9MYCO</name>
<dbReference type="RefSeq" id="WP_005056892.1">
    <property type="nucleotide sequence ID" value="NZ_ATFQ01000023.1"/>
</dbReference>
<dbReference type="AlphaFoldDB" id="A0A829HS08"/>
<dbReference type="Gene3D" id="1.20.120.650">
    <property type="entry name" value="Colicin D"/>
    <property type="match status" value="1"/>
</dbReference>
<comment type="caution">
    <text evidence="1">The sequence shown here is derived from an EMBL/GenBank/DDBJ whole genome shotgun (WGS) entry which is preliminary data.</text>
</comment>
<dbReference type="Proteomes" id="UP000014969">
    <property type="component" value="Unassembled WGS sequence"/>
</dbReference>
<dbReference type="EMBL" id="ATFQ01000023">
    <property type="protein sequence ID" value="EPQ22677.1"/>
    <property type="molecule type" value="Genomic_DNA"/>
</dbReference>
<protein>
    <recommendedName>
        <fullName evidence="3">Colicin D immunity protein domain-containing protein</fullName>
    </recommendedName>
</protein>
<organism evidence="1 2">
    <name type="scientific">Mycobacteroides abscessus subsp. bolletii CRM-0020</name>
    <dbReference type="NCBI Taxonomy" id="1306401"/>
    <lineage>
        <taxon>Bacteria</taxon>
        <taxon>Bacillati</taxon>
        <taxon>Actinomycetota</taxon>
        <taxon>Actinomycetes</taxon>
        <taxon>Mycobacteriales</taxon>
        <taxon>Mycobacteriaceae</taxon>
        <taxon>Mycobacteroides</taxon>
        <taxon>Mycobacteroides abscessus</taxon>
    </lineage>
</organism>
<dbReference type="InterPro" id="IPR036471">
    <property type="entry name" value="Colicin_D_sf"/>
</dbReference>
<evidence type="ECO:0000313" key="1">
    <source>
        <dbReference type="EMBL" id="EPQ22677.1"/>
    </source>
</evidence>
<accession>A0A829HS08</accession>
<sequence length="115" mass="13003">MSASLLDPTFLALLKNLDLFIAQEITPGEFETRFMQGNGKLLRQTMDGYKFSYDTYMNLFYVVDDYVEHPDLRTEPEGLGDDDLREAAVAARAGFNGELAALRLDAYGHPLTDFR</sequence>
<evidence type="ECO:0008006" key="3">
    <source>
        <dbReference type="Google" id="ProtNLM"/>
    </source>
</evidence>
<proteinExistence type="predicted"/>
<gene>
    <name evidence="1" type="ORF">J108_15500</name>
</gene>
<reference evidence="1 2" key="1">
    <citation type="journal article" date="2013" name="Genome Announc.">
        <title>Genome Sequence of an Epidemic Isolate of Mycobacterium abscessus subsp. bolletii from Rio de Janeiro, Brazil.</title>
        <authorList>
            <person name="Davidson R.M."/>
            <person name="Reynolds P.R."/>
            <person name="Farias-Hesson E."/>
            <person name="Duarte R.S."/>
            <person name="Jackson M."/>
            <person name="Strong M."/>
        </authorList>
    </citation>
    <scope>NUCLEOTIDE SEQUENCE [LARGE SCALE GENOMIC DNA]</scope>
    <source>
        <strain evidence="1 2">CRM-0020</strain>
    </source>
</reference>